<feature type="chain" id="PRO_5021398302" evidence="4">
    <location>
        <begin position="21"/>
        <end position="650"/>
    </location>
</feature>
<protein>
    <submittedName>
        <fullName evidence="8">Alpha-glucosidase</fullName>
    </submittedName>
</protein>
<dbReference type="InterPro" id="IPR017853">
    <property type="entry name" value="GH"/>
</dbReference>
<sequence length="650" mass="75193">MKKILYLAVSSLICCMPLHAENMQKSNITLSSPDNNLKFCFSQKEDNGIFTMYYEILYKNESIIQPSIMGLEMDNQLWESALAYTPKVDKVNSWNDNLIYKDAKFDQHSSTWTPLYGERSQIKDHYNSVVISLEKPDRSNYKMNIEVRAYNEGIAFRYTFPMHPDAVYNKITADLTDYTLPENAKTWNTKWAQGDYKQMTLSEWEDNIPYERPLTIQLPSGKWACLTDAEVSNWTFLNFVKSKHKANTISTTMYESMDMLTPYSTPWKVIMAADSPGRLLENNDIILNLNEPNKIANTDWIKPGKIMRETTLTTENTIACIDFCEKHNMQYILFDWKWYGPAFDYSSDASTVVAPIDMKKVVEYGKEKGVGVWLYVNHHALEKQAEKIFPIYKEWGIAGIKFGFVQFKTHRWATWVHNLVRLAADNNLMVNIHDEFRPSGFSRTYPNLLTQEGIRGNEEFPEATHNTILPFTRMISGAGDYTVCYFDPRIKNTHAHQLAFPIIYYSPLQTLYWYDTPARIENVPELEFFDNVPVTFDDTRVIHDSIGQYITIARRSGHDWFLGTIGNNESHKISTSLSFLDNSTKYVASIYTDNDKVNTKTKVQITKLIVTKENILQFTLKPKGGCTIHFTPASNDDLKKYKAYNKKQVL</sequence>
<dbReference type="RefSeq" id="WP_134436384.1">
    <property type="nucleotide sequence ID" value="NZ_SOML01000005.1"/>
</dbReference>
<evidence type="ECO:0000313" key="9">
    <source>
        <dbReference type="Proteomes" id="UP000297861"/>
    </source>
</evidence>
<evidence type="ECO:0000259" key="5">
    <source>
        <dbReference type="Pfam" id="PF10566"/>
    </source>
</evidence>
<dbReference type="Pfam" id="PF10566">
    <property type="entry name" value="Glyco_hydro_97"/>
    <property type="match status" value="1"/>
</dbReference>
<feature type="domain" description="Glycosyl-hydrolase 97 N-terminal" evidence="6">
    <location>
        <begin position="30"/>
        <end position="292"/>
    </location>
</feature>
<dbReference type="InterPro" id="IPR029486">
    <property type="entry name" value="GH97_N"/>
</dbReference>
<dbReference type="Gene3D" id="3.20.20.70">
    <property type="entry name" value="Aldolase class I"/>
    <property type="match status" value="1"/>
</dbReference>
<keyword evidence="4" id="KW-0732">Signal</keyword>
<dbReference type="Pfam" id="PF14509">
    <property type="entry name" value="GH97_C"/>
    <property type="match status" value="1"/>
</dbReference>
<evidence type="ECO:0000256" key="4">
    <source>
        <dbReference type="SAM" id="SignalP"/>
    </source>
</evidence>
<dbReference type="InterPro" id="IPR029483">
    <property type="entry name" value="GH97_C"/>
</dbReference>
<dbReference type="SUPFAM" id="SSF51445">
    <property type="entry name" value="(Trans)glycosidases"/>
    <property type="match status" value="1"/>
</dbReference>
<dbReference type="PANTHER" id="PTHR35803">
    <property type="entry name" value="GLUCAN 1,4-ALPHA-GLUCOSIDASE SUSB-RELATED"/>
    <property type="match status" value="1"/>
</dbReference>
<comment type="cofactor">
    <cofactor evidence="1">
        <name>Ca(2+)</name>
        <dbReference type="ChEBI" id="CHEBI:29108"/>
    </cofactor>
</comment>
<dbReference type="EMBL" id="SOML01000005">
    <property type="protein sequence ID" value="TFD96525.1"/>
    <property type="molecule type" value="Genomic_DNA"/>
</dbReference>
<comment type="subunit">
    <text evidence="2">Monomer.</text>
</comment>
<evidence type="ECO:0000256" key="3">
    <source>
        <dbReference type="ARBA" id="ARBA00022837"/>
    </source>
</evidence>
<evidence type="ECO:0000313" key="8">
    <source>
        <dbReference type="EMBL" id="TFD96525.1"/>
    </source>
</evidence>
<dbReference type="InterPro" id="IPR019563">
    <property type="entry name" value="GH97_catalytic"/>
</dbReference>
<feature type="domain" description="Glycosyl-hydrolase 97 C-terminal oligomerisation" evidence="7">
    <location>
        <begin position="535"/>
        <end position="630"/>
    </location>
</feature>
<dbReference type="AlphaFoldDB" id="A0A4Y8L1G2"/>
<evidence type="ECO:0000256" key="1">
    <source>
        <dbReference type="ARBA" id="ARBA00001913"/>
    </source>
</evidence>
<dbReference type="GO" id="GO:0030246">
    <property type="term" value="F:carbohydrate binding"/>
    <property type="evidence" value="ECO:0007669"/>
    <property type="project" value="InterPro"/>
</dbReference>
<accession>A0A4Y8L1G2</accession>
<gene>
    <name evidence="8" type="ORF">E2605_10210</name>
</gene>
<keyword evidence="9" id="KW-1185">Reference proteome</keyword>
<proteinExistence type="predicted"/>
<dbReference type="InterPro" id="IPR014718">
    <property type="entry name" value="GH-type_carb-bd"/>
</dbReference>
<reference evidence="8 9" key="1">
    <citation type="submission" date="2019-03" db="EMBL/GenBank/DDBJ databases">
        <title>San Antonio Military Medical Center submission to MRSN (WRAIR), pending publication.</title>
        <authorList>
            <person name="Blyth D.M."/>
            <person name="Mccarthy S.L."/>
            <person name="Schall S.E."/>
            <person name="Stam J.A."/>
            <person name="Ong A.C."/>
            <person name="Mcgann P.T."/>
        </authorList>
    </citation>
    <scope>NUCLEOTIDE SEQUENCE [LARGE SCALE GENOMIC DNA]</scope>
    <source>
        <strain evidence="8 9">MRSN571793</strain>
    </source>
</reference>
<evidence type="ECO:0000256" key="2">
    <source>
        <dbReference type="ARBA" id="ARBA00011245"/>
    </source>
</evidence>
<dbReference type="Proteomes" id="UP000297861">
    <property type="component" value="Unassembled WGS sequence"/>
</dbReference>
<evidence type="ECO:0000259" key="6">
    <source>
        <dbReference type="Pfam" id="PF14508"/>
    </source>
</evidence>
<dbReference type="InterPro" id="IPR013785">
    <property type="entry name" value="Aldolase_TIM"/>
</dbReference>
<comment type="caution">
    <text evidence="8">The sequence shown here is derived from an EMBL/GenBank/DDBJ whole genome shotgun (WGS) entry which is preliminary data.</text>
</comment>
<dbReference type="PANTHER" id="PTHR35803:SF3">
    <property type="entry name" value="ALPHA-GLUCOSIDASE"/>
    <property type="match status" value="1"/>
</dbReference>
<dbReference type="STRING" id="1121485.GCA_000426485_01850"/>
<dbReference type="InterPro" id="IPR052720">
    <property type="entry name" value="Glycosyl_hydrolase_97"/>
</dbReference>
<feature type="domain" description="Glycosyl-hydrolase 97 catalytic" evidence="5">
    <location>
        <begin position="309"/>
        <end position="454"/>
    </location>
</feature>
<name>A0A4Y8L1G2_9BACT</name>
<keyword evidence="3" id="KW-0106">Calcium</keyword>
<organism evidence="8 9">
    <name type="scientific">Dysgonomonas capnocytophagoides</name>
    <dbReference type="NCBI Taxonomy" id="45254"/>
    <lineage>
        <taxon>Bacteria</taxon>
        <taxon>Pseudomonadati</taxon>
        <taxon>Bacteroidota</taxon>
        <taxon>Bacteroidia</taxon>
        <taxon>Bacteroidales</taxon>
        <taxon>Dysgonomonadaceae</taxon>
        <taxon>Dysgonomonas</taxon>
    </lineage>
</organism>
<dbReference type="OrthoDB" id="1109141at2"/>
<dbReference type="Gene3D" id="2.70.98.10">
    <property type="match status" value="1"/>
</dbReference>
<feature type="signal peptide" evidence="4">
    <location>
        <begin position="1"/>
        <end position="20"/>
    </location>
</feature>
<dbReference type="Pfam" id="PF14508">
    <property type="entry name" value="GH97_N"/>
    <property type="match status" value="1"/>
</dbReference>
<evidence type="ECO:0000259" key="7">
    <source>
        <dbReference type="Pfam" id="PF14509"/>
    </source>
</evidence>